<reference evidence="2 3" key="1">
    <citation type="submission" date="2019-03" db="EMBL/GenBank/DDBJ databases">
        <title>Genomic Encyclopedia of Type Strains, Phase IV (KMG-V): Genome sequencing to study the core and pangenomes of soil and plant-associated prokaryotes.</title>
        <authorList>
            <person name="Whitman W."/>
        </authorList>
    </citation>
    <scope>NUCLEOTIDE SEQUENCE [LARGE SCALE GENOMIC DNA]</scope>
    <source>
        <strain evidence="2 3">FB403</strain>
    </source>
</reference>
<evidence type="ECO:0000313" key="3">
    <source>
        <dbReference type="Proteomes" id="UP000295021"/>
    </source>
</evidence>
<accession>A0AAX2QBM2</accession>
<dbReference type="InterPro" id="IPR008928">
    <property type="entry name" value="6-hairpin_glycosidase_sf"/>
</dbReference>
<dbReference type="GO" id="GO:0009311">
    <property type="term" value="P:oligosaccharide metabolic process"/>
    <property type="evidence" value="ECO:0007669"/>
    <property type="project" value="InterPro"/>
</dbReference>
<dbReference type="PANTHER" id="PTHR10412:SF10">
    <property type="entry name" value="GLYCOSYL HYDROLASE FAMILY 63 C-TERMINAL DOMAIN-CONTAINING PROTEIN"/>
    <property type="match status" value="1"/>
</dbReference>
<dbReference type="Pfam" id="PF22422">
    <property type="entry name" value="MGH1-like_GH"/>
    <property type="match status" value="2"/>
</dbReference>
<dbReference type="InterPro" id="IPR012341">
    <property type="entry name" value="6hp_glycosidase-like_sf"/>
</dbReference>
<dbReference type="EMBL" id="SMBI01000023">
    <property type="protein sequence ID" value="TCU14203.1"/>
    <property type="molecule type" value="Genomic_DNA"/>
</dbReference>
<organism evidence="2 3">
    <name type="scientific">Rhizobium laguerreae</name>
    <dbReference type="NCBI Taxonomy" id="1076926"/>
    <lineage>
        <taxon>Bacteria</taxon>
        <taxon>Pseudomonadati</taxon>
        <taxon>Pseudomonadota</taxon>
        <taxon>Alphaproteobacteria</taxon>
        <taxon>Hyphomicrobiales</taxon>
        <taxon>Rhizobiaceae</taxon>
        <taxon>Rhizobium/Agrobacterium group</taxon>
        <taxon>Rhizobium</taxon>
    </lineage>
</organism>
<dbReference type="InterPro" id="IPR054491">
    <property type="entry name" value="MGH1-like_GH"/>
</dbReference>
<evidence type="ECO:0000259" key="1">
    <source>
        <dbReference type="Pfam" id="PF22422"/>
    </source>
</evidence>
<dbReference type="SUPFAM" id="SSF48208">
    <property type="entry name" value="Six-hairpin glycosidases"/>
    <property type="match status" value="1"/>
</dbReference>
<sequence length="881" mass="99995">MHMKPQSIFDTAEGRRLRGGSDANWRRWGPYLAERQWGTVREDYSVNGDAWNAFSFDDARSRVYRWGEDGIAGFCDDSMRWCLSLALWNGRDPILKERLFGLSNEQGNHGEDVKEVYHYLDATPTHSYQKMAYRYPQAAFPYDELIRVNGERSRIEREYELPDTGIFADGRFFDVTIEYAKAAPDDVLMRIVIKNSAVEAARIHVLPQLWARNTWSWKTGSERPVLERAAIGDVLARRAGKKTWRLSVDRRAEFLFCENETNAPLLFGSPAKGPFKDGINDYVVDRKADAISANGRGSKVAAHCILDIPALGSRELRLRWRPDGIATEPFIDFDTVFQERVAETDEFYRALQHGIDNEDARKVQRQALAGMLWSKQVYYFDVPTWLDGDPAQPRPSAERRKGRNADWRHLNNADVIAMPDTWEYPWYAAWDLAFHCVSLALVDPAFAKGQLALFTREWFMHPNGQLPAYEWEFGDVNPPVHAWAALKVYQMDRALTGVGDVDFLKRIFHKLMLNFTWWVNRKDSGGRNIFQGGFLGLDNISPFNRSEVLPDGASIDQADGTAWMAMYALNLMRIAIELSMTDPVYEDIATKFFEHFLSIAGAMADVAGSGQALWDNVDGFFYDILHTKEGRIHPIPARSMVGLIPIFAVEVLDQAVLDKVPGFAKRLQWFLKHRPQLASLVPKWTDPGVGERSLLSLLHGDRLRGLLRKMLDPDEFLSDFGIRSMSKAHLDAPCSVSFAGMQLDATYTPGEAVTGLFGGNSNWRGPIWMPVNFLLIDSLRKFHTYFGDDYKVECPVGSGRMLSLEEVADELNRRIQRLFVGEAGGRRSSLRSDATIDDNLLFHEYFHGDTGEGLGASHQTGWTALIANLLHDQGMLMHARR</sequence>
<dbReference type="AlphaFoldDB" id="A0AAX2QBM2"/>
<evidence type="ECO:0000313" key="2">
    <source>
        <dbReference type="EMBL" id="TCU14203.1"/>
    </source>
</evidence>
<dbReference type="Proteomes" id="UP000295021">
    <property type="component" value="Unassembled WGS sequence"/>
</dbReference>
<gene>
    <name evidence="2" type="ORF">EV131_12320</name>
</gene>
<dbReference type="GO" id="GO:0004573">
    <property type="term" value="F:Glc3Man9GlcNAc2 oligosaccharide glucosidase activity"/>
    <property type="evidence" value="ECO:0007669"/>
    <property type="project" value="InterPro"/>
</dbReference>
<feature type="domain" description="Mannosylglycerate hydrolase MGH1-like glycoside hydrolase" evidence="1">
    <location>
        <begin position="424"/>
        <end position="527"/>
    </location>
</feature>
<dbReference type="InterPro" id="IPR004888">
    <property type="entry name" value="Glycoside_hydrolase_63"/>
</dbReference>
<dbReference type="PANTHER" id="PTHR10412">
    <property type="entry name" value="MANNOSYL-OLIGOSACCHARIDE GLUCOSIDASE"/>
    <property type="match status" value="1"/>
</dbReference>
<proteinExistence type="predicted"/>
<dbReference type="Gene3D" id="1.50.10.10">
    <property type="match status" value="1"/>
</dbReference>
<name>A0AAX2QBM2_9HYPH</name>
<feature type="domain" description="Mannosylglycerate hydrolase MGH1-like glycoside hydrolase" evidence="1">
    <location>
        <begin position="698"/>
        <end position="860"/>
    </location>
</feature>
<protein>
    <submittedName>
        <fullName evidence="2">Glycosyl hydrolase family 63</fullName>
    </submittedName>
</protein>
<comment type="caution">
    <text evidence="2">The sequence shown here is derived from an EMBL/GenBank/DDBJ whole genome shotgun (WGS) entry which is preliminary data.</text>
</comment>
<keyword evidence="2" id="KW-0378">Hydrolase</keyword>